<keyword evidence="5" id="KW-0136">Cellulose degradation</keyword>
<reference evidence="10" key="1">
    <citation type="submission" date="2021-02" db="EMBL/GenBank/DDBJ databases">
        <authorList>
            <person name="Dougan E. K."/>
            <person name="Rhodes N."/>
            <person name="Thang M."/>
            <person name="Chan C."/>
        </authorList>
    </citation>
    <scope>NUCLEOTIDE SEQUENCE</scope>
</reference>
<proteinExistence type="inferred from homology"/>
<evidence type="ECO:0000256" key="2">
    <source>
        <dbReference type="ARBA" id="ARBA00006044"/>
    </source>
</evidence>
<name>A0A812SJ31_SYMPI</name>
<gene>
    <name evidence="10" type="primary">cbhB</name>
    <name evidence="10" type="ORF">SPIL2461_LOCUS12173</name>
</gene>
<dbReference type="GO" id="GO:0008810">
    <property type="term" value="F:cellulase activity"/>
    <property type="evidence" value="ECO:0007669"/>
    <property type="project" value="UniProtKB-EC"/>
</dbReference>
<dbReference type="PRINTS" id="PR00734">
    <property type="entry name" value="GLHYDRLASE7"/>
</dbReference>
<comment type="similarity">
    <text evidence="2">Belongs to the glycosyl hydrolase 7 (cellulase C) family.</text>
</comment>
<evidence type="ECO:0000313" key="11">
    <source>
        <dbReference type="Proteomes" id="UP000649617"/>
    </source>
</evidence>
<evidence type="ECO:0000256" key="6">
    <source>
        <dbReference type="ARBA" id="ARBA00023180"/>
    </source>
</evidence>
<keyword evidence="8" id="KW-0326">Glycosidase</keyword>
<dbReference type="InterPro" id="IPR001722">
    <property type="entry name" value="Glyco_hydro_7"/>
</dbReference>
<dbReference type="OrthoDB" id="412382at2759"/>
<comment type="catalytic activity">
    <reaction evidence="1">
        <text>Endohydrolysis of (1-&gt;4)-beta-D-glucosidic linkages in cellulose, lichenin and cereal beta-D-glucans.</text>
        <dbReference type="EC" id="3.2.1.4"/>
    </reaction>
</comment>
<dbReference type="AlphaFoldDB" id="A0A812SJ31"/>
<keyword evidence="9" id="KW-0624">Polysaccharide degradation</keyword>
<accession>A0A812SJ31</accession>
<sequence>MLDSPDRYKMFRLKNKEFTFDVDLSTLPCGLNAALYFVEMDEFGDRSGNNPGGAKYGTGYCDAQCPRHMRFIRGEANLIGWEKLLKRENPDGQIIVGGHEGKYGYCCAELDLLEANRDAGVFTSHPCNRERQTICEGKDQCGHKGEGKLGICDKDGCGFSDYRMGNPQFWGAGQNFAVDTSKPMTVVTQFLTHDGTDHGDLVEVRRFYVQNNQVVQNSETTLLPNGGDSLTDAMCNEQNHVFKQKTNGHRDLGGLRAMGEAMDRGMVLSMSIWDSDLDRMLWLDGEKARFDEDMSQPGIRRGPCPFHYGDREDNLRHAEQHGPMSVTFTNIRYGDLGSTISLV</sequence>
<evidence type="ECO:0000256" key="8">
    <source>
        <dbReference type="ARBA" id="ARBA00023295"/>
    </source>
</evidence>
<dbReference type="Gene3D" id="2.70.100.10">
    <property type="entry name" value="Glycoside hydrolase, family 7, domain"/>
    <property type="match status" value="1"/>
</dbReference>
<keyword evidence="11" id="KW-1185">Reference proteome</keyword>
<evidence type="ECO:0000256" key="1">
    <source>
        <dbReference type="ARBA" id="ARBA00000966"/>
    </source>
</evidence>
<evidence type="ECO:0000256" key="4">
    <source>
        <dbReference type="ARBA" id="ARBA00022801"/>
    </source>
</evidence>
<dbReference type="InterPro" id="IPR037019">
    <property type="entry name" value="Glyco_hydro_7_sf"/>
</dbReference>
<dbReference type="PANTHER" id="PTHR33753:SF1">
    <property type="entry name" value="ENDO-BETA-1,4-GLUCANASE CELB"/>
    <property type="match status" value="1"/>
</dbReference>
<protein>
    <recommendedName>
        <fullName evidence="3">cellulase</fullName>
        <ecNumber evidence="3">3.2.1.4</ecNumber>
    </recommendedName>
</protein>
<keyword evidence="6" id="KW-0325">Glycoprotein</keyword>
<dbReference type="GO" id="GO:0030245">
    <property type="term" value="P:cellulose catabolic process"/>
    <property type="evidence" value="ECO:0007669"/>
    <property type="project" value="UniProtKB-KW"/>
</dbReference>
<keyword evidence="4" id="KW-0378">Hydrolase</keyword>
<evidence type="ECO:0000256" key="5">
    <source>
        <dbReference type="ARBA" id="ARBA00023001"/>
    </source>
</evidence>
<dbReference type="Pfam" id="PF00840">
    <property type="entry name" value="Glyco_hydro_7"/>
    <property type="match status" value="1"/>
</dbReference>
<evidence type="ECO:0000313" key="10">
    <source>
        <dbReference type="EMBL" id="CAE7477913.1"/>
    </source>
</evidence>
<dbReference type="Proteomes" id="UP000649617">
    <property type="component" value="Unassembled WGS sequence"/>
</dbReference>
<organism evidence="10 11">
    <name type="scientific">Symbiodinium pilosum</name>
    <name type="common">Dinoflagellate</name>
    <dbReference type="NCBI Taxonomy" id="2952"/>
    <lineage>
        <taxon>Eukaryota</taxon>
        <taxon>Sar</taxon>
        <taxon>Alveolata</taxon>
        <taxon>Dinophyceae</taxon>
        <taxon>Suessiales</taxon>
        <taxon>Symbiodiniaceae</taxon>
        <taxon>Symbiodinium</taxon>
    </lineage>
</organism>
<dbReference type="PANTHER" id="PTHR33753">
    <property type="entry name" value="1,4-BETA-D-GLUCAN CELLOBIOHYDROLASE B"/>
    <property type="match status" value="1"/>
</dbReference>
<dbReference type="SUPFAM" id="SSF49899">
    <property type="entry name" value="Concanavalin A-like lectins/glucanases"/>
    <property type="match status" value="1"/>
</dbReference>
<keyword evidence="7" id="KW-0119">Carbohydrate metabolism</keyword>
<evidence type="ECO:0000256" key="7">
    <source>
        <dbReference type="ARBA" id="ARBA00023277"/>
    </source>
</evidence>
<dbReference type="InterPro" id="IPR013320">
    <property type="entry name" value="ConA-like_dom_sf"/>
</dbReference>
<dbReference type="EMBL" id="CAJNIZ010024558">
    <property type="protein sequence ID" value="CAE7477913.1"/>
    <property type="molecule type" value="Genomic_DNA"/>
</dbReference>
<evidence type="ECO:0000256" key="9">
    <source>
        <dbReference type="ARBA" id="ARBA00023326"/>
    </source>
</evidence>
<dbReference type="EC" id="3.2.1.4" evidence="3"/>
<comment type="caution">
    <text evidence="10">The sequence shown here is derived from an EMBL/GenBank/DDBJ whole genome shotgun (WGS) entry which is preliminary data.</text>
</comment>
<evidence type="ECO:0000256" key="3">
    <source>
        <dbReference type="ARBA" id="ARBA00012601"/>
    </source>
</evidence>